<evidence type="ECO:0000313" key="1">
    <source>
        <dbReference type="Proteomes" id="UP000095286"/>
    </source>
</evidence>
<sequence length="259" mass="29789">MSTHARRRMMNDFRQLKSDPPPGIDAEPKPDNFMSWNCVLLGPRDTIFEDGIFRLSMEFTEEYPNSPPNLKFITKIFHPNIYDKPNRGAICLDILQKRWLPSYTITSLLTSLQSLLDTPNCASPANAEAANLYETNREAYIVKVKECVRDSMYLQQELTHMEKDLLKKYKGNVLEDLNVSDVEEQIFGKEDDSELENVIDGIKRSYAEKMRLAAVGEQQKGESDRYERRESGATAEREKKERDGRAQNEERENGGADLN</sequence>
<protein>
    <submittedName>
        <fullName evidence="2">UBIQUITIN_CONJUGAT_2 domain-containing protein</fullName>
    </submittedName>
</protein>
<evidence type="ECO:0000313" key="2">
    <source>
        <dbReference type="WBParaSite" id="RSKR_0000539300.1"/>
    </source>
</evidence>
<dbReference type="WBParaSite" id="RSKR_0000539300.1">
    <property type="protein sequence ID" value="RSKR_0000539300.1"/>
    <property type="gene ID" value="RSKR_0000539300"/>
</dbReference>
<name>A0AC35TWL6_9BILA</name>
<reference evidence="2" key="1">
    <citation type="submission" date="2016-11" db="UniProtKB">
        <authorList>
            <consortium name="WormBaseParasite"/>
        </authorList>
    </citation>
    <scope>IDENTIFICATION</scope>
    <source>
        <strain evidence="2">KR3021</strain>
    </source>
</reference>
<organism evidence="1 2">
    <name type="scientific">Rhabditophanes sp. KR3021</name>
    <dbReference type="NCBI Taxonomy" id="114890"/>
    <lineage>
        <taxon>Eukaryota</taxon>
        <taxon>Metazoa</taxon>
        <taxon>Ecdysozoa</taxon>
        <taxon>Nematoda</taxon>
        <taxon>Chromadorea</taxon>
        <taxon>Rhabditida</taxon>
        <taxon>Tylenchina</taxon>
        <taxon>Panagrolaimomorpha</taxon>
        <taxon>Strongyloidoidea</taxon>
        <taxon>Alloionematidae</taxon>
        <taxon>Rhabditophanes</taxon>
    </lineage>
</organism>
<proteinExistence type="predicted"/>
<dbReference type="Proteomes" id="UP000095286">
    <property type="component" value="Unplaced"/>
</dbReference>
<accession>A0AC35TWL6</accession>